<feature type="non-terminal residue" evidence="2">
    <location>
        <position position="1"/>
    </location>
</feature>
<dbReference type="PANTHER" id="PTHR33917">
    <property type="entry name" value="PROTEIN EXECUTER 1, CHLOROPLASTIC"/>
    <property type="match status" value="1"/>
</dbReference>
<evidence type="ECO:0000313" key="2">
    <source>
        <dbReference type="EMBL" id="GLI63896.1"/>
    </source>
</evidence>
<dbReference type="InterPro" id="IPR044680">
    <property type="entry name" value="EX1/2"/>
</dbReference>
<evidence type="ECO:0000256" key="1">
    <source>
        <dbReference type="SAM" id="MobiDB-lite"/>
    </source>
</evidence>
<feature type="region of interest" description="Disordered" evidence="1">
    <location>
        <begin position="443"/>
        <end position="473"/>
    </location>
</feature>
<protein>
    <submittedName>
        <fullName evidence="2">Uncharacterized protein</fullName>
    </submittedName>
</protein>
<name>A0ABQ5S2L3_9CHLO</name>
<gene>
    <name evidence="2" type="ORF">VaNZ11_007017</name>
</gene>
<dbReference type="PANTHER" id="PTHR33917:SF3">
    <property type="entry name" value="PROTEIN EXECUTER 1, CHLOROPLASTIC"/>
    <property type="match status" value="1"/>
</dbReference>
<feature type="compositionally biased region" description="Low complexity" evidence="1">
    <location>
        <begin position="183"/>
        <end position="193"/>
    </location>
</feature>
<dbReference type="EMBL" id="BSDZ01000017">
    <property type="protein sequence ID" value="GLI63896.1"/>
    <property type="molecule type" value="Genomic_DNA"/>
</dbReference>
<accession>A0ABQ5S2L3</accession>
<feature type="compositionally biased region" description="Gly residues" evidence="1">
    <location>
        <begin position="194"/>
        <end position="210"/>
    </location>
</feature>
<feature type="region of interest" description="Disordered" evidence="1">
    <location>
        <begin position="183"/>
        <end position="210"/>
    </location>
</feature>
<sequence>LTCKRIATVCVDDARVWQPLCTSIWSAFTNPDRWLQKITSSSDYATSTPSSLCPWAPKATDNEDEDEQQPLTTYRSVFVALRRLQLLMGLWKGAGDSPHGSLYRIGWASAGEPHIEVVALKATRSGGEGFDGTDVAAGAAAAATHLSVVESLWARVGAAFPDISLKLVDESIAVVKEHPWRRAAQGSAASGASGSTGRGGSNGGWSGGNGPNRFIHPSAAALAAAAVATGGRGEGELLGASPPRSFGYEVLRFMEAHVAGSRSYSRKSRHPAACRQAIILKHLVRLQVPTATRQRPLAGLWMGVYGPHGPEIISLGYDGRGAGSMIVATKITGDPNVPAGEVTFRVDPEPLPQPWPLGEVELITNRPMYTTNQAVAMAAAFAVAAAQAALAPEQRRPAPGVLALPLWATPWVAEEDEGLEAVAAAAAAADPIDLWDYLRPMGPPPLQEQMPLPPPPPSQAHQERQGQPGLRRQPTRVVAVFRGQGRVAGPNFRNPEWIEGRLWVYDNGAVGFLWSGLYNFLVDLNRINPQLLGRAGVLAAG</sequence>
<proteinExistence type="predicted"/>
<feature type="region of interest" description="Disordered" evidence="1">
    <location>
        <begin position="43"/>
        <end position="69"/>
    </location>
</feature>
<feature type="compositionally biased region" description="Pro residues" evidence="1">
    <location>
        <begin position="443"/>
        <end position="458"/>
    </location>
</feature>
<comment type="caution">
    <text evidence="2">The sequence shown here is derived from an EMBL/GenBank/DDBJ whole genome shotgun (WGS) entry which is preliminary data.</text>
</comment>
<reference evidence="2 3" key="1">
    <citation type="journal article" date="2023" name="IScience">
        <title>Expanded male sex-determining region conserved during the evolution of homothallism in the green alga Volvox.</title>
        <authorList>
            <person name="Yamamoto K."/>
            <person name="Matsuzaki R."/>
            <person name="Mahakham W."/>
            <person name="Heman W."/>
            <person name="Sekimoto H."/>
            <person name="Kawachi M."/>
            <person name="Minakuchi Y."/>
            <person name="Toyoda A."/>
            <person name="Nozaki H."/>
        </authorList>
    </citation>
    <scope>NUCLEOTIDE SEQUENCE [LARGE SCALE GENOMIC DNA]</scope>
    <source>
        <strain evidence="2 3">NIES-4468</strain>
    </source>
</reference>
<organism evidence="2 3">
    <name type="scientific">Volvox africanus</name>
    <dbReference type="NCBI Taxonomy" id="51714"/>
    <lineage>
        <taxon>Eukaryota</taxon>
        <taxon>Viridiplantae</taxon>
        <taxon>Chlorophyta</taxon>
        <taxon>core chlorophytes</taxon>
        <taxon>Chlorophyceae</taxon>
        <taxon>CS clade</taxon>
        <taxon>Chlamydomonadales</taxon>
        <taxon>Volvocaceae</taxon>
        <taxon>Volvox</taxon>
    </lineage>
</organism>
<dbReference type="Proteomes" id="UP001165090">
    <property type="component" value="Unassembled WGS sequence"/>
</dbReference>
<dbReference type="Pfam" id="PF12014">
    <property type="entry name" value="Cyclin_D1_bind"/>
    <property type="match status" value="1"/>
</dbReference>
<evidence type="ECO:0000313" key="3">
    <source>
        <dbReference type="Proteomes" id="UP001165090"/>
    </source>
</evidence>
<keyword evidence="3" id="KW-1185">Reference proteome</keyword>